<evidence type="ECO:0000313" key="3">
    <source>
        <dbReference type="Proteomes" id="UP000215002"/>
    </source>
</evidence>
<keyword evidence="1" id="KW-0732">Signal</keyword>
<dbReference type="EMBL" id="CP022743">
    <property type="protein sequence ID" value="ASU35058.1"/>
    <property type="molecule type" value="Genomic_DNA"/>
</dbReference>
<protein>
    <submittedName>
        <fullName evidence="2">Uncharacterized protein</fullName>
    </submittedName>
</protein>
<evidence type="ECO:0000313" key="2">
    <source>
        <dbReference type="EMBL" id="ASU35058.1"/>
    </source>
</evidence>
<accession>A0A223NZQ3</accession>
<dbReference type="KEGG" id="muc:MuYL_3173"/>
<reference evidence="2 3" key="1">
    <citation type="submission" date="2017-08" db="EMBL/GenBank/DDBJ databases">
        <title>Complete genome sequence of Mucilaginibacter sp. strain BJC16-A31.</title>
        <authorList>
            <consortium name="Henan University of Science and Technology"/>
            <person name="You X."/>
        </authorList>
    </citation>
    <scope>NUCLEOTIDE SEQUENCE [LARGE SCALE GENOMIC DNA]</scope>
    <source>
        <strain evidence="2 3">BJC16-A31</strain>
    </source>
</reference>
<evidence type="ECO:0000256" key="1">
    <source>
        <dbReference type="SAM" id="SignalP"/>
    </source>
</evidence>
<keyword evidence="3" id="KW-1185">Reference proteome</keyword>
<feature type="chain" id="PRO_5013121370" evidence="1">
    <location>
        <begin position="26"/>
        <end position="121"/>
    </location>
</feature>
<sequence>MQIRLFKIIAILFLSFIGYSASANAFLHDNRQEKLKKTLFVKESVNKIPRSPFNYEFIINSIPVQFSNLQQGRTVHYAQFIYTAPNTYNIAVRYLNFICGRGNSELSWFRKLILFPFHAFW</sequence>
<dbReference type="AlphaFoldDB" id="A0A223NZQ3"/>
<proteinExistence type="predicted"/>
<gene>
    <name evidence="2" type="ORF">MuYL_3173</name>
</gene>
<feature type="signal peptide" evidence="1">
    <location>
        <begin position="1"/>
        <end position="25"/>
    </location>
</feature>
<dbReference type="Proteomes" id="UP000215002">
    <property type="component" value="Chromosome"/>
</dbReference>
<organism evidence="2 3">
    <name type="scientific">Mucilaginibacter xinganensis</name>
    <dbReference type="NCBI Taxonomy" id="1234841"/>
    <lineage>
        <taxon>Bacteria</taxon>
        <taxon>Pseudomonadati</taxon>
        <taxon>Bacteroidota</taxon>
        <taxon>Sphingobacteriia</taxon>
        <taxon>Sphingobacteriales</taxon>
        <taxon>Sphingobacteriaceae</taxon>
        <taxon>Mucilaginibacter</taxon>
    </lineage>
</organism>
<name>A0A223NZQ3_9SPHI</name>